<dbReference type="Pfam" id="PF11007">
    <property type="entry name" value="CotJA"/>
    <property type="match status" value="1"/>
</dbReference>
<reference evidence="1" key="1">
    <citation type="submission" date="2021-10" db="EMBL/GenBank/DDBJ databases">
        <title>Anaerobic single-cell dispensing facilitates the cultivation of human gut bacteria.</title>
        <authorList>
            <person name="Afrizal A."/>
        </authorList>
    </citation>
    <scope>NUCLEOTIDE SEQUENCE</scope>
    <source>
        <strain evidence="1">CLA-AA-H215</strain>
    </source>
</reference>
<accession>A0AAE3JGU3</accession>
<name>A0AAE3JGU3_9FIRM</name>
<evidence type="ECO:0000313" key="1">
    <source>
        <dbReference type="EMBL" id="MCC2231101.1"/>
    </source>
</evidence>
<dbReference type="AlphaFoldDB" id="A0AAE3JGU3"/>
<dbReference type="InterPro" id="IPR020256">
    <property type="entry name" value="Spore_coat_CotJA"/>
</dbReference>
<dbReference type="RefSeq" id="WP_308453655.1">
    <property type="nucleotide sequence ID" value="NZ_JAJEQR010000022.1"/>
</dbReference>
<protein>
    <submittedName>
        <fullName evidence="1">Spore coat associated protein CotJA</fullName>
    </submittedName>
</protein>
<evidence type="ECO:0000313" key="2">
    <source>
        <dbReference type="Proteomes" id="UP001198182"/>
    </source>
</evidence>
<dbReference type="EMBL" id="JAJEQR010000022">
    <property type="protein sequence ID" value="MCC2231101.1"/>
    <property type="molecule type" value="Genomic_DNA"/>
</dbReference>
<dbReference type="Proteomes" id="UP001198182">
    <property type="component" value="Unassembled WGS sequence"/>
</dbReference>
<gene>
    <name evidence="1" type="ORF">LKD81_08830</name>
</gene>
<keyword evidence="2" id="KW-1185">Reference proteome</keyword>
<sequence length="41" mass="5010">MAYVPWQVWQDLYDPEDAFPIGTIFRELDYPWEVGRCSRCR</sequence>
<comment type="caution">
    <text evidence="1">The sequence shown here is derived from an EMBL/GenBank/DDBJ whole genome shotgun (WGS) entry which is preliminary data.</text>
</comment>
<organism evidence="1 2">
    <name type="scientific">Hominifimenecus microfluidus</name>
    <dbReference type="NCBI Taxonomy" id="2885348"/>
    <lineage>
        <taxon>Bacteria</taxon>
        <taxon>Bacillati</taxon>
        <taxon>Bacillota</taxon>
        <taxon>Clostridia</taxon>
        <taxon>Lachnospirales</taxon>
        <taxon>Lachnospiraceae</taxon>
        <taxon>Hominifimenecus</taxon>
    </lineage>
</organism>
<proteinExistence type="predicted"/>